<evidence type="ECO:0000256" key="2">
    <source>
        <dbReference type="ARBA" id="ARBA00023125"/>
    </source>
</evidence>
<sequence length="455" mass="53016">MSRMEAWVYARVSTEEQAARGYSLSGQVEAAEAKAKALGIAPENIHTFEEQATGASLERPVLESLRSKARERPPVYLIMYDPDRLARNLTHQLLLTDEWRGLGIELVFINFDWSETPEGMLYYQLRGMFAQYEREKIKERTARGRLEKMKKYRKLSMDPRLYGYTFNTDQDVLEVNEHEAKVIQWLFHEAAAGRTPGELKEVLDEEGISAPRGDNWHRTTIARILRNESYTGRYFAYKCDYQQGRRRFRPKEEQFQLSIPPLISEALYAAVQKELDNRRRFSKRSDNEPALLSGRLICSCGAAMRVENKGGGRRYYVCCNRKIQSCSQPYQPVQRIDELVFEQLRMYMEPYFKEAAKLKEIPRVKELKKGVQRTERSRLVRLLAAGHITAADFKVWEEAQAERARAEELELPQSFHREAQVGLVKLLVQQAVFIDRNDIELRLKFVPEGAVRYDR</sequence>
<dbReference type="SUPFAM" id="SSF53041">
    <property type="entry name" value="Resolvase-like"/>
    <property type="match status" value="1"/>
</dbReference>
<accession>A0A2P8HYI0</accession>
<dbReference type="Pfam" id="PF00239">
    <property type="entry name" value="Resolvase"/>
    <property type="match status" value="1"/>
</dbReference>
<dbReference type="AlphaFoldDB" id="A0A2P8HYI0"/>
<dbReference type="SMART" id="SM00857">
    <property type="entry name" value="Resolvase"/>
    <property type="match status" value="1"/>
</dbReference>
<dbReference type="GO" id="GO:0000150">
    <property type="term" value="F:DNA strand exchange activity"/>
    <property type="evidence" value="ECO:0007669"/>
    <property type="project" value="InterPro"/>
</dbReference>
<name>A0A2P8HYI0_9BACI</name>
<dbReference type="Pfam" id="PF07508">
    <property type="entry name" value="Recombinase"/>
    <property type="match status" value="1"/>
</dbReference>
<keyword evidence="2" id="KW-0238">DNA-binding</keyword>
<dbReference type="PANTHER" id="PTHR30461:SF23">
    <property type="entry name" value="DNA RECOMBINASE-RELATED"/>
    <property type="match status" value="1"/>
</dbReference>
<dbReference type="InterPro" id="IPR011109">
    <property type="entry name" value="DNA_bind_recombinase_dom"/>
</dbReference>
<dbReference type="Gene3D" id="3.90.1750.20">
    <property type="entry name" value="Putative Large Serine Recombinase, Chain B, Domain 2"/>
    <property type="match status" value="1"/>
</dbReference>
<feature type="active site" description="O-(5'-phospho-DNA)-serine intermediate" evidence="4 5">
    <location>
        <position position="13"/>
    </location>
</feature>
<evidence type="ECO:0000256" key="1">
    <source>
        <dbReference type="ARBA" id="ARBA00022908"/>
    </source>
</evidence>
<dbReference type="Pfam" id="PF13408">
    <property type="entry name" value="Zn_ribbon_recom"/>
    <property type="match status" value="1"/>
</dbReference>
<dbReference type="InterPro" id="IPR025827">
    <property type="entry name" value="Zn_ribbon_recom_dom"/>
</dbReference>
<dbReference type="InterPro" id="IPR036162">
    <property type="entry name" value="Resolvase-like_N_sf"/>
</dbReference>
<feature type="domain" description="Resolvase/invertase-type recombinase catalytic" evidence="6">
    <location>
        <begin position="5"/>
        <end position="152"/>
    </location>
</feature>
<reference evidence="8 9" key="1">
    <citation type="submission" date="2018-03" db="EMBL/GenBank/DDBJ databases">
        <title>Genomic Encyclopedia of Type Strains, Phase III (KMG-III): the genomes of soil and plant-associated and newly described type strains.</title>
        <authorList>
            <person name="Whitman W."/>
        </authorList>
    </citation>
    <scope>NUCLEOTIDE SEQUENCE [LARGE SCALE GENOMIC DNA]</scope>
    <source>
        <strain evidence="8 9">CGMCC 1.07653</strain>
    </source>
</reference>
<evidence type="ECO:0000259" key="6">
    <source>
        <dbReference type="PROSITE" id="PS51736"/>
    </source>
</evidence>
<evidence type="ECO:0000256" key="4">
    <source>
        <dbReference type="PIRSR" id="PIRSR606118-50"/>
    </source>
</evidence>
<evidence type="ECO:0000256" key="5">
    <source>
        <dbReference type="PROSITE-ProRule" id="PRU10137"/>
    </source>
</evidence>
<proteinExistence type="predicted"/>
<dbReference type="InterPro" id="IPR050639">
    <property type="entry name" value="SSR_resolvase"/>
</dbReference>
<gene>
    <name evidence="8" type="ORF">B0H94_101190</name>
</gene>
<dbReference type="PANTHER" id="PTHR30461">
    <property type="entry name" value="DNA-INVERTASE FROM LAMBDOID PROPHAGE"/>
    <property type="match status" value="1"/>
</dbReference>
<evidence type="ECO:0000259" key="7">
    <source>
        <dbReference type="PROSITE" id="PS51737"/>
    </source>
</evidence>
<dbReference type="RefSeq" id="WP_106587355.1">
    <property type="nucleotide sequence ID" value="NZ_PYAV01000001.1"/>
</dbReference>
<evidence type="ECO:0000313" key="9">
    <source>
        <dbReference type="Proteomes" id="UP000242310"/>
    </source>
</evidence>
<dbReference type="OrthoDB" id="9811097at2"/>
<dbReference type="GO" id="GO:0003677">
    <property type="term" value="F:DNA binding"/>
    <property type="evidence" value="ECO:0007669"/>
    <property type="project" value="UniProtKB-KW"/>
</dbReference>
<feature type="domain" description="Recombinase" evidence="7">
    <location>
        <begin position="161"/>
        <end position="281"/>
    </location>
</feature>
<dbReference type="GO" id="GO:0015074">
    <property type="term" value="P:DNA integration"/>
    <property type="evidence" value="ECO:0007669"/>
    <property type="project" value="UniProtKB-KW"/>
</dbReference>
<dbReference type="EMBL" id="PYAV01000001">
    <property type="protein sequence ID" value="PSL51280.1"/>
    <property type="molecule type" value="Genomic_DNA"/>
</dbReference>
<dbReference type="InterPro" id="IPR006118">
    <property type="entry name" value="Recombinase_CS"/>
</dbReference>
<dbReference type="InterPro" id="IPR038109">
    <property type="entry name" value="DNA_bind_recomb_sf"/>
</dbReference>
<keyword evidence="9" id="KW-1185">Reference proteome</keyword>
<dbReference type="PROSITE" id="PS51736">
    <property type="entry name" value="RECOMBINASES_3"/>
    <property type="match status" value="1"/>
</dbReference>
<dbReference type="Proteomes" id="UP000242310">
    <property type="component" value="Unassembled WGS sequence"/>
</dbReference>
<keyword evidence="3" id="KW-0233">DNA recombination</keyword>
<evidence type="ECO:0000313" key="8">
    <source>
        <dbReference type="EMBL" id="PSL51280.1"/>
    </source>
</evidence>
<dbReference type="Gene3D" id="3.40.50.1390">
    <property type="entry name" value="Resolvase, N-terminal catalytic domain"/>
    <property type="match status" value="1"/>
</dbReference>
<protein>
    <submittedName>
        <fullName evidence="8">Site-specific DNA recombinase</fullName>
    </submittedName>
</protein>
<keyword evidence="1" id="KW-0229">DNA integration</keyword>
<dbReference type="CDD" id="cd03768">
    <property type="entry name" value="SR_ResInv"/>
    <property type="match status" value="1"/>
</dbReference>
<dbReference type="PROSITE" id="PS00397">
    <property type="entry name" value="RECOMBINASES_1"/>
    <property type="match status" value="1"/>
</dbReference>
<organism evidence="8 9">
    <name type="scientific">Salsuginibacillus halophilus</name>
    <dbReference type="NCBI Taxonomy" id="517424"/>
    <lineage>
        <taxon>Bacteria</taxon>
        <taxon>Bacillati</taxon>
        <taxon>Bacillota</taxon>
        <taxon>Bacilli</taxon>
        <taxon>Bacillales</taxon>
        <taxon>Bacillaceae</taxon>
        <taxon>Salsuginibacillus</taxon>
    </lineage>
</organism>
<comment type="caution">
    <text evidence="8">The sequence shown here is derived from an EMBL/GenBank/DDBJ whole genome shotgun (WGS) entry which is preliminary data.</text>
</comment>
<dbReference type="PROSITE" id="PS51737">
    <property type="entry name" value="RECOMBINASE_DNA_BIND"/>
    <property type="match status" value="1"/>
</dbReference>
<evidence type="ECO:0000256" key="3">
    <source>
        <dbReference type="ARBA" id="ARBA00023172"/>
    </source>
</evidence>
<dbReference type="InterPro" id="IPR006119">
    <property type="entry name" value="Resolv_N"/>
</dbReference>